<dbReference type="InterPro" id="IPR005545">
    <property type="entry name" value="YCII"/>
</dbReference>
<protein>
    <recommendedName>
        <fullName evidence="2">YCII-related domain-containing protein</fullName>
    </recommendedName>
</protein>
<dbReference type="Proteomes" id="UP000473014">
    <property type="component" value="Unassembled WGS sequence"/>
</dbReference>
<dbReference type="AlphaFoldDB" id="A0A6G2BKD8"/>
<dbReference type="EMBL" id="WIXO01000002">
    <property type="protein sequence ID" value="MTE22523.1"/>
    <property type="molecule type" value="Genomic_DNA"/>
</dbReference>
<comment type="caution">
    <text evidence="3">The sequence shown here is derived from an EMBL/GenBank/DDBJ whole genome shotgun (WGS) entry which is preliminary data.</text>
</comment>
<evidence type="ECO:0000313" key="3">
    <source>
        <dbReference type="EMBL" id="MTE22523.1"/>
    </source>
</evidence>
<feature type="domain" description="YCII-related" evidence="2">
    <location>
        <begin position="1"/>
        <end position="113"/>
    </location>
</feature>
<evidence type="ECO:0000313" key="4">
    <source>
        <dbReference type="Proteomes" id="UP000473014"/>
    </source>
</evidence>
<dbReference type="SUPFAM" id="SSF54909">
    <property type="entry name" value="Dimeric alpha+beta barrel"/>
    <property type="match status" value="1"/>
</dbReference>
<dbReference type="RefSeq" id="WP_162466911.1">
    <property type="nucleotide sequence ID" value="NZ_WIXO01000002.1"/>
</dbReference>
<evidence type="ECO:0000259" key="2">
    <source>
        <dbReference type="Pfam" id="PF03795"/>
    </source>
</evidence>
<dbReference type="PANTHER" id="PTHR35174:SF3">
    <property type="entry name" value="BLL7171 PROTEIN"/>
    <property type="match status" value="1"/>
</dbReference>
<gene>
    <name evidence="3" type="ORF">F0L17_26190</name>
</gene>
<dbReference type="Gene3D" id="3.30.70.1060">
    <property type="entry name" value="Dimeric alpha+beta barrel"/>
    <property type="match status" value="1"/>
</dbReference>
<accession>A0A6G2BKD8</accession>
<dbReference type="Pfam" id="PF03795">
    <property type="entry name" value="YCII"/>
    <property type="match status" value="1"/>
</dbReference>
<keyword evidence="4" id="KW-1185">Reference proteome</keyword>
<dbReference type="InterPro" id="IPR011008">
    <property type="entry name" value="Dimeric_a/b-barrel"/>
</dbReference>
<dbReference type="PANTHER" id="PTHR35174">
    <property type="entry name" value="BLL7171 PROTEIN-RELATED"/>
    <property type="match status" value="1"/>
</dbReference>
<name>A0A6G2BKD8_9ACTN</name>
<proteinExistence type="inferred from homology"/>
<evidence type="ECO:0000256" key="1">
    <source>
        <dbReference type="ARBA" id="ARBA00007689"/>
    </source>
</evidence>
<comment type="similarity">
    <text evidence="1">Belongs to the YciI family.</text>
</comment>
<sequence>MKFLLIMHMDPALWEKLSAEQQQEVFDGHDRFQEVIRESGEMVGTKALDTADRTVTVKVRDGAVTTAEGPYVPGETFLCGYYVVDVVSRERAVELAALIPDAGHTAVEVREVVHDEGGE</sequence>
<reference evidence="3 4" key="1">
    <citation type="submission" date="2019-11" db="EMBL/GenBank/DDBJ databases">
        <authorList>
            <person name="Yuan L."/>
        </authorList>
    </citation>
    <scope>NUCLEOTIDE SEQUENCE [LARGE SCALE GENOMIC DNA]</scope>
    <source>
        <strain evidence="3 4">TRM43335</strain>
    </source>
</reference>
<organism evidence="3 4">
    <name type="scientific">Streptomyces taklimakanensis</name>
    <dbReference type="NCBI Taxonomy" id="2569853"/>
    <lineage>
        <taxon>Bacteria</taxon>
        <taxon>Bacillati</taxon>
        <taxon>Actinomycetota</taxon>
        <taxon>Actinomycetes</taxon>
        <taxon>Kitasatosporales</taxon>
        <taxon>Streptomycetaceae</taxon>
        <taxon>Streptomyces</taxon>
    </lineage>
</organism>